<gene>
    <name evidence="1" type="ORF">NWE54_04770</name>
</gene>
<dbReference type="EMBL" id="CP102774">
    <property type="protein sequence ID" value="UZF88106.1"/>
    <property type="molecule type" value="Genomic_DNA"/>
</dbReference>
<proteinExistence type="predicted"/>
<sequence>MNRLSVCAVPIVAGLLFSSKPSFSLTQPEVKAAVVAVAKSSQAYRDCLRIGGGKLEQTTDAKDINGDGIDEIILTETGTTGASMCFGRVGQQMSILVSDGAGGWRTALSVPAAGLDFIKRADNSWPDIEIGGPGFCFPIWRMQEGTGSYDIWKRCENGRLVEVKPSSPVTGTQPASIGTQVPVEINKAKVDGPPYDHNGSIVIVDAAKGLIVYDRPKKSIAATVKPGTVLFRGQPWKDGDTDIVIKGTAYVFKKGCQAAAYEARGTYHPMHGISQFRLEGASPIRSKTSCDIIGHTAIGPNSKLVFDIAIE</sequence>
<evidence type="ECO:0008006" key="2">
    <source>
        <dbReference type="Google" id="ProtNLM"/>
    </source>
</evidence>
<name>A0A9E8CT18_9HYPH</name>
<evidence type="ECO:0000313" key="1">
    <source>
        <dbReference type="EMBL" id="UZF88106.1"/>
    </source>
</evidence>
<reference evidence="1" key="1">
    <citation type="submission" date="2022-08" db="EMBL/GenBank/DDBJ databases">
        <title>Complete Genome Sequences of 2 Bosea sp. soil isolates.</title>
        <authorList>
            <person name="Alvarez Arevalo M."/>
            <person name="Sterndorff E.B."/>
            <person name="Faurdal D."/>
            <person name="Joergensen T.S."/>
            <person name="Weber T."/>
        </authorList>
    </citation>
    <scope>NUCLEOTIDE SEQUENCE</scope>
    <source>
        <strain evidence="1">NBC_00436</strain>
    </source>
</reference>
<protein>
    <recommendedName>
        <fullName evidence="2">FG-GAP repeat protein</fullName>
    </recommendedName>
</protein>
<accession>A0A9E8CT18</accession>
<dbReference type="AlphaFoldDB" id="A0A9E8CT18"/>
<organism evidence="1">
    <name type="scientific">Bosea sp. NBC_00436</name>
    <dbReference type="NCBI Taxonomy" id="2969620"/>
    <lineage>
        <taxon>Bacteria</taxon>
        <taxon>Pseudomonadati</taxon>
        <taxon>Pseudomonadota</taxon>
        <taxon>Alphaproteobacteria</taxon>
        <taxon>Hyphomicrobiales</taxon>
        <taxon>Boseaceae</taxon>
        <taxon>Bosea</taxon>
    </lineage>
</organism>